<comment type="caution">
    <text evidence="2">The sequence shown here is derived from an EMBL/GenBank/DDBJ whole genome shotgun (WGS) entry which is preliminary data.</text>
</comment>
<gene>
    <name evidence="2" type="ORF">GCM10009093_03180</name>
</gene>
<evidence type="ECO:0000259" key="1">
    <source>
        <dbReference type="Pfam" id="PF20434"/>
    </source>
</evidence>
<feature type="domain" description="BD-FAE-like" evidence="1">
    <location>
        <begin position="81"/>
        <end position="155"/>
    </location>
</feature>
<evidence type="ECO:0000313" key="3">
    <source>
        <dbReference type="Proteomes" id="UP001500791"/>
    </source>
</evidence>
<dbReference type="Gene3D" id="3.40.50.1820">
    <property type="entry name" value="alpha/beta hydrolase"/>
    <property type="match status" value="1"/>
</dbReference>
<proteinExistence type="predicted"/>
<dbReference type="Proteomes" id="UP001500791">
    <property type="component" value="Unassembled WGS sequence"/>
</dbReference>
<dbReference type="InterPro" id="IPR049492">
    <property type="entry name" value="BD-FAE-like_dom"/>
</dbReference>
<name>A0ABN0Y0Z5_9CAUL</name>
<dbReference type="InterPro" id="IPR029058">
    <property type="entry name" value="AB_hydrolase_fold"/>
</dbReference>
<evidence type="ECO:0000313" key="2">
    <source>
        <dbReference type="EMBL" id="GAA0379551.1"/>
    </source>
</evidence>
<sequence length="221" mass="22706">MARAFFLACIVAVVPKGGMQGSGVTRRGLCLATGAVVLAAPAMARAQDRHAYGPHARQTLRLVNGRGAGSKPVVALLGDNGQDTASLMRSARELARRGISVAITDRREGRHGFPAHTSDVARAIGYLSTHAEALELDGQIALWGIGAGADAALLTVADRRYLAVVGMQPRDISGLALLGHGGGPDGTFTHPRAYGGDAVTSVYRGGRGDSASAIAFLSGLL</sequence>
<dbReference type="RefSeq" id="WP_167176087.1">
    <property type="nucleotide sequence ID" value="NZ_BAAAEJ010000003.1"/>
</dbReference>
<accession>A0ABN0Y0Z5</accession>
<organism evidence="2 3">
    <name type="scientific">Brevundimonas terrae</name>
    <dbReference type="NCBI Taxonomy" id="363631"/>
    <lineage>
        <taxon>Bacteria</taxon>
        <taxon>Pseudomonadati</taxon>
        <taxon>Pseudomonadota</taxon>
        <taxon>Alphaproteobacteria</taxon>
        <taxon>Caulobacterales</taxon>
        <taxon>Caulobacteraceae</taxon>
        <taxon>Brevundimonas</taxon>
    </lineage>
</organism>
<reference evidence="2 3" key="1">
    <citation type="journal article" date="2019" name="Int. J. Syst. Evol. Microbiol.">
        <title>The Global Catalogue of Microorganisms (GCM) 10K type strain sequencing project: providing services to taxonomists for standard genome sequencing and annotation.</title>
        <authorList>
            <consortium name="The Broad Institute Genomics Platform"/>
            <consortium name="The Broad Institute Genome Sequencing Center for Infectious Disease"/>
            <person name="Wu L."/>
            <person name="Ma J."/>
        </authorList>
    </citation>
    <scope>NUCLEOTIDE SEQUENCE [LARGE SCALE GENOMIC DNA]</scope>
    <source>
        <strain evidence="2 3">JCM 13476</strain>
    </source>
</reference>
<dbReference type="SUPFAM" id="SSF53474">
    <property type="entry name" value="alpha/beta-Hydrolases"/>
    <property type="match status" value="1"/>
</dbReference>
<dbReference type="Pfam" id="PF20434">
    <property type="entry name" value="BD-FAE"/>
    <property type="match status" value="1"/>
</dbReference>
<protein>
    <recommendedName>
        <fullName evidence="1">BD-FAE-like domain-containing protein</fullName>
    </recommendedName>
</protein>
<dbReference type="EMBL" id="BAAAEJ010000003">
    <property type="protein sequence ID" value="GAA0379551.1"/>
    <property type="molecule type" value="Genomic_DNA"/>
</dbReference>
<keyword evidence="3" id="KW-1185">Reference proteome</keyword>